<dbReference type="EMBL" id="ABVL01000004">
    <property type="protein sequence ID" value="EDY20566.1"/>
    <property type="molecule type" value="Genomic_DNA"/>
</dbReference>
<organism evidence="4 5">
    <name type="scientific">Chthoniobacter flavus Ellin428</name>
    <dbReference type="NCBI Taxonomy" id="497964"/>
    <lineage>
        <taxon>Bacteria</taxon>
        <taxon>Pseudomonadati</taxon>
        <taxon>Verrucomicrobiota</taxon>
        <taxon>Spartobacteria</taxon>
        <taxon>Chthoniobacterales</taxon>
        <taxon>Chthoniobacteraceae</taxon>
        <taxon>Chthoniobacter</taxon>
    </lineage>
</organism>
<evidence type="ECO:0000256" key="1">
    <source>
        <dbReference type="SAM" id="MobiDB-lite"/>
    </source>
</evidence>
<feature type="compositionally biased region" description="Basic and acidic residues" evidence="1">
    <location>
        <begin position="273"/>
        <end position="283"/>
    </location>
</feature>
<dbReference type="STRING" id="497964.CfE428DRAFT_1763"/>
<gene>
    <name evidence="4" type="ORF">CfE428DRAFT_1763</name>
</gene>
<keyword evidence="2" id="KW-0472">Membrane</keyword>
<evidence type="ECO:0000256" key="2">
    <source>
        <dbReference type="SAM" id="Phobius"/>
    </source>
</evidence>
<evidence type="ECO:0000259" key="3">
    <source>
        <dbReference type="Pfam" id="PF04773"/>
    </source>
</evidence>
<dbReference type="RefSeq" id="WP_006979089.1">
    <property type="nucleotide sequence ID" value="NZ_ABVL01000004.1"/>
</dbReference>
<dbReference type="Proteomes" id="UP000005824">
    <property type="component" value="Unassembled WGS sequence"/>
</dbReference>
<evidence type="ECO:0000313" key="4">
    <source>
        <dbReference type="EMBL" id="EDY20566.1"/>
    </source>
</evidence>
<keyword evidence="5" id="KW-1185">Reference proteome</keyword>
<feature type="transmembrane region" description="Helical" evidence="2">
    <location>
        <begin position="76"/>
        <end position="97"/>
    </location>
</feature>
<dbReference type="InParanoid" id="B4CYM5"/>
<feature type="domain" description="FecR protein" evidence="3">
    <location>
        <begin position="140"/>
        <end position="222"/>
    </location>
</feature>
<accession>B4CYM5</accession>
<dbReference type="PANTHER" id="PTHR30273:SF2">
    <property type="entry name" value="PROTEIN FECR"/>
    <property type="match status" value="1"/>
</dbReference>
<keyword evidence="2" id="KW-1133">Transmembrane helix</keyword>
<dbReference type="AlphaFoldDB" id="B4CYM5"/>
<dbReference type="InterPro" id="IPR006860">
    <property type="entry name" value="FecR"/>
</dbReference>
<proteinExistence type="predicted"/>
<dbReference type="eggNOG" id="COG3712">
    <property type="taxonomic scope" value="Bacteria"/>
</dbReference>
<name>B4CYM5_9BACT</name>
<keyword evidence="2" id="KW-0812">Transmembrane</keyword>
<dbReference type="GO" id="GO:0016989">
    <property type="term" value="F:sigma factor antagonist activity"/>
    <property type="evidence" value="ECO:0007669"/>
    <property type="project" value="TreeGrafter"/>
</dbReference>
<protein>
    <submittedName>
        <fullName evidence="4">Anti-FecI sigma factor, FecR</fullName>
    </submittedName>
</protein>
<dbReference type="InterPro" id="IPR012373">
    <property type="entry name" value="Ferrdict_sens_TM"/>
</dbReference>
<reference evidence="4 5" key="1">
    <citation type="journal article" date="2011" name="J. Bacteriol.">
        <title>Genome sequence of Chthoniobacter flavus Ellin428, an aerobic heterotrophic soil bacterium.</title>
        <authorList>
            <person name="Kant R."/>
            <person name="van Passel M.W."/>
            <person name="Palva A."/>
            <person name="Lucas S."/>
            <person name="Lapidus A."/>
            <person name="Glavina Del Rio T."/>
            <person name="Dalin E."/>
            <person name="Tice H."/>
            <person name="Bruce D."/>
            <person name="Goodwin L."/>
            <person name="Pitluck S."/>
            <person name="Larimer F.W."/>
            <person name="Land M.L."/>
            <person name="Hauser L."/>
            <person name="Sangwan P."/>
            <person name="de Vos W.M."/>
            <person name="Janssen P.H."/>
            <person name="Smidt H."/>
        </authorList>
    </citation>
    <scope>NUCLEOTIDE SEQUENCE [LARGE SCALE GENOMIC DNA]</scope>
    <source>
        <strain evidence="4 5">Ellin428</strain>
    </source>
</reference>
<dbReference type="PANTHER" id="PTHR30273">
    <property type="entry name" value="PERIPLASMIC SIGNAL SENSOR AND SIGMA FACTOR ACTIVATOR FECR-RELATED"/>
    <property type="match status" value="1"/>
</dbReference>
<comment type="caution">
    <text evidence="4">The sequence shown here is derived from an EMBL/GenBank/DDBJ whole genome shotgun (WGS) entry which is preliminary data.</text>
</comment>
<feature type="region of interest" description="Disordered" evidence="1">
    <location>
        <begin position="443"/>
        <end position="462"/>
    </location>
</feature>
<dbReference type="Gene3D" id="2.60.120.1440">
    <property type="match status" value="1"/>
</dbReference>
<sequence>MKTPPPDDRIDRAIEGLLSPEELDQFKADVIRDADLRAAYVDRLWLHSSLRAERETLMEVLQEAPAEEKIVRRWPVAVWAAAAAACVTLAASVWTFGKGTIHHRPVATLIQAENCKWAGSELPTAVNSRLGTGTLALLEGIATLKFNSGATVMIEAPTKLQIRDAMHCRLIEGTVTAEVPKPAHGFTIDTADLKVKDLGTRFGLTTGTMGNSQVRVFQGEVEVGHAHDGKVQLLTEGKGMSVAGNTAVGQEPARGQQVQEADGWTSIPTSFGHGRDGFARRGDNGGPFGMQPVLMVKHTELEASHRNERRAVVTFDVSQIPTARAGEAQLVLDPVPSGFGFSALVPDSRFAIYGITDESLDAWNEKEMRWASMPGCTDDGPNPNQTQRLAEFWIPRGGTGGAITIRGDAIADFIRHDTNGLVSFVIVRETGESDPSGLVHGFASKEHPTARPPTLRIKLSPQ</sequence>
<feature type="region of interest" description="Disordered" evidence="1">
    <location>
        <begin position="250"/>
        <end position="286"/>
    </location>
</feature>
<dbReference type="Pfam" id="PF04773">
    <property type="entry name" value="FecR"/>
    <property type="match status" value="1"/>
</dbReference>
<evidence type="ECO:0000313" key="5">
    <source>
        <dbReference type="Proteomes" id="UP000005824"/>
    </source>
</evidence>